<feature type="domain" description="MOFRL-associated" evidence="2">
    <location>
        <begin position="9"/>
        <end position="243"/>
    </location>
</feature>
<dbReference type="GO" id="GO:0008887">
    <property type="term" value="F:glycerate kinase activity"/>
    <property type="evidence" value="ECO:0007669"/>
    <property type="project" value="InterPro"/>
</dbReference>
<dbReference type="InterPro" id="IPR037035">
    <property type="entry name" value="GK-like_C_sf"/>
</dbReference>
<comment type="caution">
    <text evidence="3">The sequence shown here is derived from an EMBL/GenBank/DDBJ whole genome shotgun (WGS) entry which is preliminary data.</text>
</comment>
<dbReference type="InterPro" id="IPR025286">
    <property type="entry name" value="MOFRL_assoc_dom"/>
</dbReference>
<reference evidence="3 4" key="1">
    <citation type="submission" date="2018-07" db="EMBL/GenBank/DDBJ databases">
        <title>Comparative genomes isolates from brazilian mangrove.</title>
        <authorList>
            <person name="De Araujo J.E."/>
            <person name="Taketani R.G."/>
            <person name="Silva M.C.P."/>
            <person name="Lourenco M.V."/>
            <person name="Oliveira V.M."/>
            <person name="Andreote F.D."/>
        </authorList>
    </citation>
    <scope>NUCLEOTIDE SEQUENCE [LARGE SCALE GENOMIC DNA]</scope>
    <source>
        <strain evidence="3 4">HEX PRIS-MGV</strain>
    </source>
</reference>
<organism evidence="3 4">
    <name type="scientific">Bremerella cremea</name>
    <dbReference type="NCBI Taxonomy" id="1031537"/>
    <lineage>
        <taxon>Bacteria</taxon>
        <taxon>Pseudomonadati</taxon>
        <taxon>Planctomycetota</taxon>
        <taxon>Planctomycetia</taxon>
        <taxon>Pirellulales</taxon>
        <taxon>Pirellulaceae</taxon>
        <taxon>Bremerella</taxon>
    </lineage>
</organism>
<dbReference type="InterPro" id="IPR007835">
    <property type="entry name" value="MOFRL"/>
</dbReference>
<sequence>MPEQLAEDIQAIWQAGVDAVRSDQLVYDAVEVVGETLYVGESEFHLPAIERIFVVGGGKAGAGMAIGLQKALGEKLLDEKKVCGLLSVPGDCVQELSHIKLKAGRPAGQNSPTLEGVEITRQILQMAEAMTADDLCICLISGGGSALLPAPIDGVSLGEKQEITKFLSGAGANIEQLNTVRKQLSRFKGHGLARHCQAGNLVSLIISDVLGDPLDVIASGPTVPNSTTADDALAVLEELGADREPKFAAIMKGLTAKAKRYSQDVAHTSCSVANYVIGNNAVAVDAAGIEAEKRGYSHVMHCATSMEGQAEEIGRHLLKMAYKMQNEAGPDCLITGGEPVVKLAAESERGLGGRNQQLVLAATVDALAQKGLDGIAILSGGTDGEDGPTDAAGAWMDGPALRTMQTSSLDPAAYLTRNDAYHFFQPLARLIQTGPTHTNVCDIRVVVVDRIQPQPK</sequence>
<proteinExistence type="predicted"/>
<dbReference type="InterPro" id="IPR039760">
    <property type="entry name" value="MOFRL_protein"/>
</dbReference>
<dbReference type="AlphaFoldDB" id="A0A368KM12"/>
<evidence type="ECO:0000313" key="4">
    <source>
        <dbReference type="Proteomes" id="UP000253562"/>
    </source>
</evidence>
<dbReference type="PANTHER" id="PTHR12227">
    <property type="entry name" value="GLYCERATE KINASE"/>
    <property type="match status" value="1"/>
</dbReference>
<dbReference type="PANTHER" id="PTHR12227:SF0">
    <property type="entry name" value="GLYCERATE KINASE"/>
    <property type="match status" value="1"/>
</dbReference>
<feature type="domain" description="MOFRL" evidence="1">
    <location>
        <begin position="332"/>
        <end position="442"/>
    </location>
</feature>
<protein>
    <submittedName>
        <fullName evidence="3">DUF4147 domain-containing protein</fullName>
    </submittedName>
</protein>
<dbReference type="EMBL" id="QPEX01000046">
    <property type="protein sequence ID" value="RCS40808.1"/>
    <property type="molecule type" value="Genomic_DNA"/>
</dbReference>
<name>A0A368KM12_9BACT</name>
<dbReference type="Gene3D" id="3.40.50.10180">
    <property type="entry name" value="Glycerate kinase, MOFRL-like N-terminal domain"/>
    <property type="match status" value="1"/>
</dbReference>
<dbReference type="OrthoDB" id="9766552at2"/>
<evidence type="ECO:0000313" key="3">
    <source>
        <dbReference type="EMBL" id="RCS40808.1"/>
    </source>
</evidence>
<evidence type="ECO:0000259" key="2">
    <source>
        <dbReference type="Pfam" id="PF13660"/>
    </source>
</evidence>
<evidence type="ECO:0000259" key="1">
    <source>
        <dbReference type="Pfam" id="PF05161"/>
    </source>
</evidence>
<dbReference type="Pfam" id="PF05161">
    <property type="entry name" value="MOFRL"/>
    <property type="match status" value="1"/>
</dbReference>
<dbReference type="InterPro" id="IPR038614">
    <property type="entry name" value="GK_N_sf"/>
</dbReference>
<dbReference type="GO" id="GO:0005737">
    <property type="term" value="C:cytoplasm"/>
    <property type="evidence" value="ECO:0007669"/>
    <property type="project" value="TreeGrafter"/>
</dbReference>
<dbReference type="Pfam" id="PF13660">
    <property type="entry name" value="DUF4147"/>
    <property type="match status" value="1"/>
</dbReference>
<accession>A0A368KM12</accession>
<gene>
    <name evidence="3" type="ORF">DTL42_25175</name>
</gene>
<dbReference type="Proteomes" id="UP000253562">
    <property type="component" value="Unassembled WGS sequence"/>
</dbReference>
<dbReference type="SUPFAM" id="SSF82544">
    <property type="entry name" value="GckA/TtuD-like"/>
    <property type="match status" value="1"/>
</dbReference>
<dbReference type="Gene3D" id="3.40.1480.10">
    <property type="entry name" value="MOFRL domain"/>
    <property type="match status" value="1"/>
</dbReference>